<dbReference type="Pfam" id="PF00465">
    <property type="entry name" value="Fe-ADH"/>
    <property type="match status" value="1"/>
</dbReference>
<dbReference type="PANTHER" id="PTHR43633">
    <property type="entry name" value="ALCOHOL DEHYDROGENASE YQHD"/>
    <property type="match status" value="1"/>
</dbReference>
<dbReference type="RefSeq" id="WP_211143841.1">
    <property type="nucleotide sequence ID" value="NZ_JAEEGB010000026.1"/>
</dbReference>
<dbReference type="InterPro" id="IPR056798">
    <property type="entry name" value="ADH_Fe_C"/>
</dbReference>
<evidence type="ECO:0000313" key="4">
    <source>
        <dbReference type="EMBL" id="MBI6874464.1"/>
    </source>
</evidence>
<dbReference type="InterPro" id="IPR018211">
    <property type="entry name" value="ADH_Fe_CS"/>
</dbReference>
<keyword evidence="5" id="KW-1185">Reference proteome</keyword>
<proteinExistence type="predicted"/>
<reference evidence="4" key="1">
    <citation type="submission" date="2020-12" db="EMBL/GenBank/DDBJ databases">
        <title>Clostridium thailandense sp. nov., a novel acetogenic bacterium isolated from peat land soil in Thailand.</title>
        <authorList>
            <person name="Chaikitkaew S."/>
            <person name="Birkeland N.K."/>
        </authorList>
    </citation>
    <scope>NUCLEOTIDE SEQUENCE</scope>
    <source>
        <strain evidence="4">DSM 17425</strain>
    </source>
</reference>
<evidence type="ECO:0000259" key="2">
    <source>
        <dbReference type="Pfam" id="PF00465"/>
    </source>
</evidence>
<dbReference type="PANTHER" id="PTHR43633:SF1">
    <property type="entry name" value="ALCOHOL DEHYDROGENASE YQHD"/>
    <property type="match status" value="1"/>
</dbReference>
<organism evidence="4 5">
    <name type="scientific">Clostridium aciditolerans</name>
    <dbReference type="NCBI Taxonomy" id="339861"/>
    <lineage>
        <taxon>Bacteria</taxon>
        <taxon>Bacillati</taxon>
        <taxon>Bacillota</taxon>
        <taxon>Clostridia</taxon>
        <taxon>Eubacteriales</taxon>
        <taxon>Clostridiaceae</taxon>
        <taxon>Clostridium</taxon>
    </lineage>
</organism>
<evidence type="ECO:0000259" key="3">
    <source>
        <dbReference type="Pfam" id="PF25137"/>
    </source>
</evidence>
<dbReference type="InterPro" id="IPR044731">
    <property type="entry name" value="BDH-like"/>
</dbReference>
<sequence length="390" mass="43277">MINFKYNNPAKVIFGDGAENEIENLLKEYKASSLLLVYSGDFIKKLGIWDTVHSACQKLNIAFYEEGNVVPNPKIELVRDLVSLGKSKKVDFILAVGGGSSIDTAKAVSIGIPHEGDVWDFFDGTSTVENALPIGVITTLPSSGSETSNCSIISNGVLKVGVESDLIIPKFAIMNPRFTIGLPPYQTSCGLADILSHLLERYFTDIENVDTTDFLLEGAIKALILNAHRLMKDPNNYNARAEVQWLASIAHNNLLDTGRVSDWGSHRIEHELSAQYGITHGEGMSVVLVAWTRYMASTAHKPKKLAQLANRVFNVDYHDYTEEEMALILSKKLKDFFQSLNLKTTLTELNITNEHFEEMALRATQNNTCTVGHYLPLDKDRIIDILCLAQ</sequence>
<dbReference type="GO" id="GO:0046872">
    <property type="term" value="F:metal ion binding"/>
    <property type="evidence" value="ECO:0007669"/>
    <property type="project" value="InterPro"/>
</dbReference>
<dbReference type="GO" id="GO:1990002">
    <property type="term" value="F:methylglyoxal reductase (NADPH) (acetol producing) activity"/>
    <property type="evidence" value="ECO:0007669"/>
    <property type="project" value="TreeGrafter"/>
</dbReference>
<dbReference type="Gene3D" id="3.40.50.1970">
    <property type="match status" value="1"/>
</dbReference>
<name>A0A934I0A6_9CLOT</name>
<dbReference type="GO" id="GO:1990362">
    <property type="term" value="F:butanol dehydrogenase (NAD+) activity"/>
    <property type="evidence" value="ECO:0007669"/>
    <property type="project" value="InterPro"/>
</dbReference>
<evidence type="ECO:0000256" key="1">
    <source>
        <dbReference type="ARBA" id="ARBA00023002"/>
    </source>
</evidence>
<feature type="domain" description="Fe-containing alcohol dehydrogenase-like C-terminal" evidence="3">
    <location>
        <begin position="192"/>
        <end position="386"/>
    </location>
</feature>
<protein>
    <submittedName>
        <fullName evidence="4">Iron-containing alcohol dehydrogenase</fullName>
    </submittedName>
</protein>
<evidence type="ECO:0000313" key="5">
    <source>
        <dbReference type="Proteomes" id="UP000622687"/>
    </source>
</evidence>
<dbReference type="PROSITE" id="PS00060">
    <property type="entry name" value="ADH_IRON_2"/>
    <property type="match status" value="1"/>
</dbReference>
<dbReference type="Gene3D" id="1.20.1090.10">
    <property type="entry name" value="Dehydroquinate synthase-like - alpha domain"/>
    <property type="match status" value="1"/>
</dbReference>
<dbReference type="Pfam" id="PF25137">
    <property type="entry name" value="ADH_Fe_C"/>
    <property type="match status" value="1"/>
</dbReference>
<dbReference type="SUPFAM" id="SSF56796">
    <property type="entry name" value="Dehydroquinate synthase-like"/>
    <property type="match status" value="1"/>
</dbReference>
<feature type="domain" description="Alcohol dehydrogenase iron-type/glycerol dehydrogenase GldA" evidence="2">
    <location>
        <begin position="9"/>
        <end position="176"/>
    </location>
</feature>
<comment type="caution">
    <text evidence="4">The sequence shown here is derived from an EMBL/GenBank/DDBJ whole genome shotgun (WGS) entry which is preliminary data.</text>
</comment>
<dbReference type="CDD" id="cd08187">
    <property type="entry name" value="BDH"/>
    <property type="match status" value="1"/>
</dbReference>
<dbReference type="AlphaFoldDB" id="A0A934I0A6"/>
<dbReference type="GO" id="GO:0008106">
    <property type="term" value="F:alcohol dehydrogenase (NADP+) activity"/>
    <property type="evidence" value="ECO:0007669"/>
    <property type="project" value="TreeGrafter"/>
</dbReference>
<dbReference type="Proteomes" id="UP000622687">
    <property type="component" value="Unassembled WGS sequence"/>
</dbReference>
<dbReference type="InterPro" id="IPR001670">
    <property type="entry name" value="ADH_Fe/GldA"/>
</dbReference>
<dbReference type="FunFam" id="3.40.50.1970:FF:000003">
    <property type="entry name" value="Alcohol dehydrogenase, iron-containing"/>
    <property type="match status" value="1"/>
</dbReference>
<dbReference type="EMBL" id="JAEEGB010000026">
    <property type="protein sequence ID" value="MBI6874464.1"/>
    <property type="molecule type" value="Genomic_DNA"/>
</dbReference>
<keyword evidence="1" id="KW-0560">Oxidoreductase</keyword>
<accession>A0A934I0A6</accession>
<dbReference type="GO" id="GO:0005829">
    <property type="term" value="C:cytosol"/>
    <property type="evidence" value="ECO:0007669"/>
    <property type="project" value="TreeGrafter"/>
</dbReference>
<gene>
    <name evidence="4" type="ORF">I6U51_17465</name>
</gene>